<dbReference type="Proteomes" id="UP001057402">
    <property type="component" value="Chromosome 6"/>
</dbReference>
<dbReference type="EMBL" id="CM042885">
    <property type="protein sequence ID" value="KAI4365153.1"/>
    <property type="molecule type" value="Genomic_DNA"/>
</dbReference>
<accession>A0ACB9QNB6</accession>
<gene>
    <name evidence="1" type="ORF">MLD38_021167</name>
</gene>
<reference evidence="2" key="1">
    <citation type="journal article" date="2023" name="Front. Plant Sci.">
        <title>Chromosomal-level genome assembly of Melastoma candidum provides insights into trichome evolution.</title>
        <authorList>
            <person name="Zhong Y."/>
            <person name="Wu W."/>
            <person name="Sun C."/>
            <person name="Zou P."/>
            <person name="Liu Y."/>
            <person name="Dai S."/>
            <person name="Zhou R."/>
        </authorList>
    </citation>
    <scope>NUCLEOTIDE SEQUENCE [LARGE SCALE GENOMIC DNA]</scope>
</reference>
<sequence length="223" mass="25123">MEEKRLKGLCFWCDEKYTLNHMCNNRRLYSITLEAEEVSKDTEGEAEEDVGTVEVETLVVSLHALHGVTMSHKNHTMKVVGYYKRRRLTILIDSGSTHNFLDVGVAKQVGCSIQSIPQKGVMVANGEKMTCVSIVKVFRWQMQGHDYEADVLLMPLKGSEMILGMEWLNSLGKVLWDFTTLTMQYDHGGKSIKLTTGEGEFEKILTGVFSLDSQEMGLLILPV</sequence>
<proteinExistence type="predicted"/>
<name>A0ACB9QNB6_9MYRT</name>
<organism evidence="1 2">
    <name type="scientific">Melastoma candidum</name>
    <dbReference type="NCBI Taxonomy" id="119954"/>
    <lineage>
        <taxon>Eukaryota</taxon>
        <taxon>Viridiplantae</taxon>
        <taxon>Streptophyta</taxon>
        <taxon>Embryophyta</taxon>
        <taxon>Tracheophyta</taxon>
        <taxon>Spermatophyta</taxon>
        <taxon>Magnoliopsida</taxon>
        <taxon>eudicotyledons</taxon>
        <taxon>Gunneridae</taxon>
        <taxon>Pentapetalae</taxon>
        <taxon>rosids</taxon>
        <taxon>malvids</taxon>
        <taxon>Myrtales</taxon>
        <taxon>Melastomataceae</taxon>
        <taxon>Melastomatoideae</taxon>
        <taxon>Melastomateae</taxon>
        <taxon>Melastoma</taxon>
    </lineage>
</organism>
<protein>
    <submittedName>
        <fullName evidence="1">Uncharacterized protein</fullName>
    </submittedName>
</protein>
<comment type="caution">
    <text evidence="1">The sequence shown here is derived from an EMBL/GenBank/DDBJ whole genome shotgun (WGS) entry which is preliminary data.</text>
</comment>
<evidence type="ECO:0000313" key="1">
    <source>
        <dbReference type="EMBL" id="KAI4365153.1"/>
    </source>
</evidence>
<keyword evidence="2" id="KW-1185">Reference proteome</keyword>
<evidence type="ECO:0000313" key="2">
    <source>
        <dbReference type="Proteomes" id="UP001057402"/>
    </source>
</evidence>